<dbReference type="Proteomes" id="UP000467124">
    <property type="component" value="Unassembled WGS sequence"/>
</dbReference>
<feature type="domain" description="HTH gntR-type" evidence="5">
    <location>
        <begin position="10"/>
        <end position="78"/>
    </location>
</feature>
<dbReference type="InterPro" id="IPR036388">
    <property type="entry name" value="WH-like_DNA-bd_sf"/>
</dbReference>
<dbReference type="Pfam" id="PF07702">
    <property type="entry name" value="UTRA"/>
    <property type="match status" value="1"/>
</dbReference>
<evidence type="ECO:0000256" key="3">
    <source>
        <dbReference type="ARBA" id="ARBA00023163"/>
    </source>
</evidence>
<dbReference type="Pfam" id="PF00392">
    <property type="entry name" value="GntR"/>
    <property type="match status" value="1"/>
</dbReference>
<reference evidence="6 7" key="1">
    <citation type="journal article" date="2019" name="Nat. Commun.">
        <title>The antimicrobial potential of Streptomyces from insect microbiomes.</title>
        <authorList>
            <person name="Chevrette M.G."/>
            <person name="Carlson C.M."/>
            <person name="Ortega H.E."/>
            <person name="Thomas C."/>
            <person name="Ananiev G.E."/>
            <person name="Barns K.J."/>
            <person name="Book A.J."/>
            <person name="Cagnazzo J."/>
            <person name="Carlos C."/>
            <person name="Flanigan W."/>
            <person name="Grubbs K.J."/>
            <person name="Horn H.A."/>
            <person name="Hoffmann F.M."/>
            <person name="Klassen J.L."/>
            <person name="Knack J.J."/>
            <person name="Lewin G.R."/>
            <person name="McDonald B.R."/>
            <person name="Muller L."/>
            <person name="Melo W.G.P."/>
            <person name="Pinto-Tomas A.A."/>
            <person name="Schmitz A."/>
            <person name="Wendt-Pienkowski E."/>
            <person name="Wildman S."/>
            <person name="Zhao M."/>
            <person name="Zhang F."/>
            <person name="Bugni T.S."/>
            <person name="Andes D.R."/>
            <person name="Pupo M.T."/>
            <person name="Currie C.R."/>
        </authorList>
    </citation>
    <scope>NUCLEOTIDE SEQUENCE [LARGE SCALE GENOMIC DNA]</scope>
    <source>
        <strain evidence="6 7">SID5840</strain>
    </source>
</reference>
<dbReference type="AlphaFoldDB" id="A0A7K2IPV8"/>
<comment type="caution">
    <text evidence="6">The sequence shown here is derived from an EMBL/GenBank/DDBJ whole genome shotgun (WGS) entry which is preliminary data.</text>
</comment>
<dbReference type="InterPro" id="IPR011663">
    <property type="entry name" value="UTRA"/>
</dbReference>
<accession>A0A7K2IPV8</accession>
<evidence type="ECO:0000313" key="6">
    <source>
        <dbReference type="EMBL" id="MYR31973.1"/>
    </source>
</evidence>
<evidence type="ECO:0000313" key="7">
    <source>
        <dbReference type="Proteomes" id="UP000467124"/>
    </source>
</evidence>
<gene>
    <name evidence="6" type="ORF">GTW20_06715</name>
</gene>
<keyword evidence="1" id="KW-0805">Transcription regulation</keyword>
<dbReference type="SUPFAM" id="SSF64288">
    <property type="entry name" value="Chorismate lyase-like"/>
    <property type="match status" value="1"/>
</dbReference>
<evidence type="ECO:0000256" key="1">
    <source>
        <dbReference type="ARBA" id="ARBA00023015"/>
    </source>
</evidence>
<feature type="compositionally biased region" description="Basic and acidic residues" evidence="4">
    <location>
        <begin position="28"/>
        <end position="42"/>
    </location>
</feature>
<dbReference type="InterPro" id="IPR000524">
    <property type="entry name" value="Tscrpt_reg_HTH_GntR"/>
</dbReference>
<dbReference type="EMBL" id="WWHY01000001">
    <property type="protein sequence ID" value="MYR31973.1"/>
    <property type="molecule type" value="Genomic_DNA"/>
</dbReference>
<evidence type="ECO:0000259" key="5">
    <source>
        <dbReference type="PROSITE" id="PS50949"/>
    </source>
</evidence>
<dbReference type="PANTHER" id="PTHR44846:SF17">
    <property type="entry name" value="GNTR-FAMILY TRANSCRIPTIONAL REGULATOR"/>
    <property type="match status" value="1"/>
</dbReference>
<dbReference type="GO" id="GO:0045892">
    <property type="term" value="P:negative regulation of DNA-templated transcription"/>
    <property type="evidence" value="ECO:0007669"/>
    <property type="project" value="TreeGrafter"/>
</dbReference>
<dbReference type="RefSeq" id="WP_161110549.1">
    <property type="nucleotide sequence ID" value="NZ_WWHY01000001.1"/>
</dbReference>
<organism evidence="6 7">
    <name type="scientific">Nocardiopsis alba</name>
    <dbReference type="NCBI Taxonomy" id="53437"/>
    <lineage>
        <taxon>Bacteria</taxon>
        <taxon>Bacillati</taxon>
        <taxon>Actinomycetota</taxon>
        <taxon>Actinomycetes</taxon>
        <taxon>Streptosporangiales</taxon>
        <taxon>Nocardiopsidaceae</taxon>
        <taxon>Nocardiopsis</taxon>
    </lineage>
</organism>
<dbReference type="InterPro" id="IPR036390">
    <property type="entry name" value="WH_DNA-bd_sf"/>
</dbReference>
<proteinExistence type="predicted"/>
<dbReference type="SMART" id="SM00345">
    <property type="entry name" value="HTH_GNTR"/>
    <property type="match status" value="1"/>
</dbReference>
<dbReference type="PROSITE" id="PS50949">
    <property type="entry name" value="HTH_GNTR"/>
    <property type="match status" value="1"/>
</dbReference>
<dbReference type="GO" id="GO:0003700">
    <property type="term" value="F:DNA-binding transcription factor activity"/>
    <property type="evidence" value="ECO:0007669"/>
    <property type="project" value="InterPro"/>
</dbReference>
<dbReference type="InterPro" id="IPR028978">
    <property type="entry name" value="Chorismate_lyase_/UTRA_dom_sf"/>
</dbReference>
<keyword evidence="2" id="KW-0238">DNA-binding</keyword>
<dbReference type="SMART" id="SM00866">
    <property type="entry name" value="UTRA"/>
    <property type="match status" value="1"/>
</dbReference>
<feature type="region of interest" description="Disordered" evidence="4">
    <location>
        <begin position="28"/>
        <end position="47"/>
    </location>
</feature>
<dbReference type="PANTHER" id="PTHR44846">
    <property type="entry name" value="MANNOSYL-D-GLYCERATE TRANSPORT/METABOLISM SYSTEM REPRESSOR MNGR-RELATED"/>
    <property type="match status" value="1"/>
</dbReference>
<protein>
    <submittedName>
        <fullName evidence="6">UTRA domain-containing protein</fullName>
    </submittedName>
</protein>
<dbReference type="Gene3D" id="3.40.1410.10">
    <property type="entry name" value="Chorismate lyase-like"/>
    <property type="match status" value="1"/>
</dbReference>
<keyword evidence="3" id="KW-0804">Transcription</keyword>
<dbReference type="InterPro" id="IPR050679">
    <property type="entry name" value="Bact_HTH_transcr_reg"/>
</dbReference>
<dbReference type="GO" id="GO:0003677">
    <property type="term" value="F:DNA binding"/>
    <property type="evidence" value="ECO:0007669"/>
    <property type="project" value="UniProtKB-KW"/>
</dbReference>
<dbReference type="CDD" id="cd07377">
    <property type="entry name" value="WHTH_GntR"/>
    <property type="match status" value="1"/>
</dbReference>
<dbReference type="Gene3D" id="1.10.10.10">
    <property type="entry name" value="Winged helix-like DNA-binding domain superfamily/Winged helix DNA-binding domain"/>
    <property type="match status" value="1"/>
</dbReference>
<name>A0A7K2IPV8_9ACTN</name>
<dbReference type="PRINTS" id="PR00035">
    <property type="entry name" value="HTHGNTR"/>
</dbReference>
<evidence type="ECO:0000256" key="4">
    <source>
        <dbReference type="SAM" id="MobiDB-lite"/>
    </source>
</evidence>
<dbReference type="SUPFAM" id="SSF46785">
    <property type="entry name" value="Winged helix' DNA-binding domain"/>
    <property type="match status" value="1"/>
</dbReference>
<evidence type="ECO:0000256" key="2">
    <source>
        <dbReference type="ARBA" id="ARBA00023125"/>
    </source>
</evidence>
<sequence length="264" mass="29685">MSSEDLGRPRLPSQRIAGYLRSAIRDGEFRPGDRLPSERELAQAHGAARNTAREAIRILAEEGLVDRRHGSGVFVRERRRAFRFGAERYSRRLREETGLSPYRAELAEQGLTPRVDCVSIERRAAPPEVAERLGLPTDEPNVVRRENRYYASDGTTEHPVQVGITFIPWTIAEGTPLATSSVLGKGSLYARFEERGHRITRSREEVSARMPTPEEAQVLQLPSGVPILEVLHTGIDQDGRAFEVTRFVMRADLGALDYDLRVED</sequence>